<feature type="domain" description="RRM" evidence="4">
    <location>
        <begin position="621"/>
        <end position="695"/>
    </location>
</feature>
<protein>
    <recommendedName>
        <fullName evidence="4">RRM domain-containing protein</fullName>
    </recommendedName>
</protein>
<reference evidence="5" key="1">
    <citation type="submission" date="2021-02" db="EMBL/GenBank/DDBJ databases">
        <authorList>
            <person name="Dougan E. K."/>
            <person name="Rhodes N."/>
            <person name="Thang M."/>
            <person name="Chan C."/>
        </authorList>
    </citation>
    <scope>NUCLEOTIDE SEQUENCE</scope>
</reference>
<dbReference type="GO" id="GO:0003723">
    <property type="term" value="F:RNA binding"/>
    <property type="evidence" value="ECO:0007669"/>
    <property type="project" value="UniProtKB-UniRule"/>
</dbReference>
<dbReference type="AlphaFoldDB" id="A0A813KM59"/>
<gene>
    <name evidence="5" type="ORF">PGLA2088_LOCUS34132</name>
</gene>
<dbReference type="SUPFAM" id="SSF54928">
    <property type="entry name" value="RNA-binding domain, RBD"/>
    <property type="match status" value="2"/>
</dbReference>
<feature type="region of interest" description="Disordered" evidence="3">
    <location>
        <begin position="690"/>
        <end position="804"/>
    </location>
</feature>
<evidence type="ECO:0000256" key="2">
    <source>
        <dbReference type="PROSITE-ProRule" id="PRU00176"/>
    </source>
</evidence>
<dbReference type="Proteomes" id="UP000626109">
    <property type="component" value="Unassembled WGS sequence"/>
</dbReference>
<organism evidence="5 6">
    <name type="scientific">Polarella glacialis</name>
    <name type="common">Dinoflagellate</name>
    <dbReference type="NCBI Taxonomy" id="89957"/>
    <lineage>
        <taxon>Eukaryota</taxon>
        <taxon>Sar</taxon>
        <taxon>Alveolata</taxon>
        <taxon>Dinophyceae</taxon>
        <taxon>Suessiales</taxon>
        <taxon>Suessiaceae</taxon>
        <taxon>Polarella</taxon>
    </lineage>
</organism>
<evidence type="ECO:0000259" key="4">
    <source>
        <dbReference type="PROSITE" id="PS50102"/>
    </source>
</evidence>
<dbReference type="InterPro" id="IPR012677">
    <property type="entry name" value="Nucleotide-bd_a/b_plait_sf"/>
</dbReference>
<dbReference type="SMART" id="SM00360">
    <property type="entry name" value="RRM"/>
    <property type="match status" value="2"/>
</dbReference>
<dbReference type="CDD" id="cd00590">
    <property type="entry name" value="RRM_SF"/>
    <property type="match status" value="1"/>
</dbReference>
<sequence length="852" mass="94757">MQPQMSPQDQAAMMNYYYGNGQGQQAAQPGMGGMQGGYAGMQGQGGMTPAQMQMQMAMMQQMAAQGGMPSQQQQMQQYAAMQQMHQMQGQMQAAMAATQPSMSSAAPAFSPQAAAPAAEPAPAAPVQISQLVEAPVHSSQLLEVHTVGIFLEEIAYFLDDMERDLWWLLRFAHQTAGPPAIVRGVETLQALDPAKEAAIEKLRERAVLHEDAHASQVRAKIVIVPSVDKAERGVLNALKKLKFHCKGQVEVFPTMKEANNSAIWAAYFSYVASLEPQWMMKTDGPGGKSLFARCAIIVPVYVDRNKKEIKLFNVWCPDKKKRHWTFPGGDILRGSDHNLNDTCRRQFHNQVGAFFGRSWKDCFLDDLPQEAEGQAAKEAPGVCSYIQLEKDGHRYPSRPHFFMQVTEDFYESSRCYEDNSGVIKLPKPEGDFVHWDDLGSAKHVHLDGSFFAAHDEARWVKMDYETGMTTADDSRPMRKENADLLRLQPEKVWKWLANLAGLEVVVRNSTLPPDFPEDGPFAVRVSGIDKTATDEDIKTYFDERDVKVEKVEQFEVPRHTARVDFADRATLEVALQLSGHNLLRRKVKVELWADTAETSVFAPGAKALKPYDGPMPDEPPYKVIIKGLDKNVDRRDLGYFFWDRDCQVKEVDYPLKNERHAGMLEFENVESLQKAMGLNGAVFKGREITISFPTKDDNRPTPGSRSGDGGKGSGGKGSSKSGGDRGYERSSDRGGDGDRRDSRREERQPPSRAEFGTERPRMELKPRSKPMPGEPGYREEAPKSSGRPDPFGGQGVAPAGDRFKSTRADAGALSVFQGRGSAARSPVITIFSRLSTSDFCRELVDKKTLQRC</sequence>
<dbReference type="PANTHER" id="PTHR23236">
    <property type="entry name" value="EUKARYOTIC TRANSLATION INITIATION FACTOR 4B/4H"/>
    <property type="match status" value="1"/>
</dbReference>
<evidence type="ECO:0000256" key="3">
    <source>
        <dbReference type="SAM" id="MobiDB-lite"/>
    </source>
</evidence>
<dbReference type="InterPro" id="IPR035979">
    <property type="entry name" value="RBD_domain_sf"/>
</dbReference>
<dbReference type="PANTHER" id="PTHR23236:SF11">
    <property type="entry name" value="EUKARYOTIC TRANSLATION INITIATION FACTOR 4H"/>
    <property type="match status" value="1"/>
</dbReference>
<feature type="compositionally biased region" description="Gly residues" evidence="3">
    <location>
        <begin position="706"/>
        <end position="717"/>
    </location>
</feature>
<dbReference type="EMBL" id="CAJNNW010031183">
    <property type="protein sequence ID" value="CAE8706354.1"/>
    <property type="molecule type" value="Genomic_DNA"/>
</dbReference>
<name>A0A813KM59_POLGL</name>
<evidence type="ECO:0000313" key="6">
    <source>
        <dbReference type="Proteomes" id="UP000626109"/>
    </source>
</evidence>
<proteinExistence type="predicted"/>
<accession>A0A813KM59</accession>
<comment type="caution">
    <text evidence="5">The sequence shown here is derived from an EMBL/GenBank/DDBJ whole genome shotgun (WGS) entry which is preliminary data.</text>
</comment>
<dbReference type="PROSITE" id="PS50102">
    <property type="entry name" value="RRM"/>
    <property type="match status" value="2"/>
</dbReference>
<evidence type="ECO:0000313" key="5">
    <source>
        <dbReference type="EMBL" id="CAE8706354.1"/>
    </source>
</evidence>
<keyword evidence="1 2" id="KW-0694">RNA-binding</keyword>
<evidence type="ECO:0000256" key="1">
    <source>
        <dbReference type="ARBA" id="ARBA00022884"/>
    </source>
</evidence>
<dbReference type="InterPro" id="IPR000504">
    <property type="entry name" value="RRM_dom"/>
</dbReference>
<feature type="compositionally biased region" description="Basic and acidic residues" evidence="3">
    <location>
        <begin position="722"/>
        <end position="766"/>
    </location>
</feature>
<feature type="domain" description="RRM" evidence="4">
    <location>
        <begin position="521"/>
        <end position="594"/>
    </location>
</feature>
<dbReference type="Gene3D" id="3.30.70.330">
    <property type="match status" value="2"/>
</dbReference>